<feature type="region of interest" description="Disordered" evidence="1">
    <location>
        <begin position="111"/>
        <end position="133"/>
    </location>
</feature>
<evidence type="ECO:0000256" key="1">
    <source>
        <dbReference type="SAM" id="MobiDB-lite"/>
    </source>
</evidence>
<feature type="region of interest" description="Disordered" evidence="1">
    <location>
        <begin position="1"/>
        <end position="24"/>
    </location>
</feature>
<feature type="non-terminal residue" evidence="2">
    <location>
        <position position="1"/>
    </location>
</feature>
<evidence type="ECO:0000313" key="3">
    <source>
        <dbReference type="Proteomes" id="UP000054047"/>
    </source>
</evidence>
<proteinExistence type="predicted"/>
<name>A0A0C2C8G1_9BILA</name>
<feature type="compositionally biased region" description="Gly residues" evidence="1">
    <location>
        <begin position="1"/>
        <end position="21"/>
    </location>
</feature>
<reference evidence="2 3" key="1">
    <citation type="submission" date="2013-12" db="EMBL/GenBank/DDBJ databases">
        <title>Draft genome of the parsitic nematode Ancylostoma duodenale.</title>
        <authorList>
            <person name="Mitreva M."/>
        </authorList>
    </citation>
    <scope>NUCLEOTIDE SEQUENCE [LARGE SCALE GENOMIC DNA]</scope>
    <source>
        <strain evidence="2 3">Zhejiang</strain>
    </source>
</reference>
<protein>
    <submittedName>
        <fullName evidence="2">Uncharacterized protein</fullName>
    </submittedName>
</protein>
<dbReference type="EMBL" id="KN770466">
    <property type="protein sequence ID" value="KIH45982.1"/>
    <property type="molecule type" value="Genomic_DNA"/>
</dbReference>
<evidence type="ECO:0000313" key="2">
    <source>
        <dbReference type="EMBL" id="KIH45982.1"/>
    </source>
</evidence>
<organism evidence="2 3">
    <name type="scientific">Ancylostoma duodenale</name>
    <dbReference type="NCBI Taxonomy" id="51022"/>
    <lineage>
        <taxon>Eukaryota</taxon>
        <taxon>Metazoa</taxon>
        <taxon>Ecdysozoa</taxon>
        <taxon>Nematoda</taxon>
        <taxon>Chromadorea</taxon>
        <taxon>Rhabditida</taxon>
        <taxon>Rhabditina</taxon>
        <taxon>Rhabditomorpha</taxon>
        <taxon>Strongyloidea</taxon>
        <taxon>Ancylostomatidae</taxon>
        <taxon>Ancylostomatinae</taxon>
        <taxon>Ancylostoma</taxon>
    </lineage>
</organism>
<keyword evidence="3" id="KW-1185">Reference proteome</keyword>
<dbReference type="AlphaFoldDB" id="A0A0C2C8G1"/>
<gene>
    <name evidence="2" type="ORF">ANCDUO_23967</name>
</gene>
<dbReference type="Proteomes" id="UP000054047">
    <property type="component" value="Unassembled WGS sequence"/>
</dbReference>
<sequence length="149" mass="15932">RAGSLGKPGGPGQPGNPGIDGRGSLDKVLLLDRRIKTRELDQIILMEVLASGPDALPEVTGTDAGPGADEQTTLFLTAKDWRLHDFPVRYGWESPSRHQGVKGGRCEYRGVGGRNGGGNGGYSTSGSYGGYVRRKKDVRRRVKKALKTA</sequence>
<accession>A0A0C2C8G1</accession>
<feature type="compositionally biased region" description="Gly residues" evidence="1">
    <location>
        <begin position="111"/>
        <end position="129"/>
    </location>
</feature>